<dbReference type="InterPro" id="IPR003607">
    <property type="entry name" value="HD/PDEase_dom"/>
</dbReference>
<dbReference type="SUPFAM" id="SSF109604">
    <property type="entry name" value="HD-domain/PDEase-like"/>
    <property type="match status" value="1"/>
</dbReference>
<comment type="caution">
    <text evidence="2">The sequence shown here is derived from an EMBL/GenBank/DDBJ whole genome shotgun (WGS) entry which is preliminary data.</text>
</comment>
<dbReference type="AlphaFoldDB" id="X0XXV6"/>
<evidence type="ECO:0000259" key="1">
    <source>
        <dbReference type="Pfam" id="PF01966"/>
    </source>
</evidence>
<proteinExistence type="predicted"/>
<sequence>MAALCHDLGHLPFSHAAEKKLLPEGRTHESLTVALINSDEMKAIWSKVTPPLRPKDISKLAVGPKELKDQEFSDWERILSAVIVGD</sequence>
<dbReference type="Pfam" id="PF01966">
    <property type="entry name" value="HD"/>
    <property type="match status" value="1"/>
</dbReference>
<gene>
    <name evidence="2" type="ORF">S01H1_66116</name>
</gene>
<dbReference type="EMBL" id="BARS01043705">
    <property type="protein sequence ID" value="GAG41423.1"/>
    <property type="molecule type" value="Genomic_DNA"/>
</dbReference>
<feature type="non-terminal residue" evidence="2">
    <location>
        <position position="86"/>
    </location>
</feature>
<dbReference type="InterPro" id="IPR006674">
    <property type="entry name" value="HD_domain"/>
</dbReference>
<feature type="domain" description="HD" evidence="1">
    <location>
        <begin position="1"/>
        <end position="36"/>
    </location>
</feature>
<dbReference type="CDD" id="cd00077">
    <property type="entry name" value="HDc"/>
    <property type="match status" value="1"/>
</dbReference>
<evidence type="ECO:0000313" key="2">
    <source>
        <dbReference type="EMBL" id="GAG41423.1"/>
    </source>
</evidence>
<dbReference type="Gene3D" id="1.10.3210.10">
    <property type="entry name" value="Hypothetical protein af1432"/>
    <property type="match status" value="1"/>
</dbReference>
<organism evidence="2">
    <name type="scientific">marine sediment metagenome</name>
    <dbReference type="NCBI Taxonomy" id="412755"/>
    <lineage>
        <taxon>unclassified sequences</taxon>
        <taxon>metagenomes</taxon>
        <taxon>ecological metagenomes</taxon>
    </lineage>
</organism>
<name>X0XXV6_9ZZZZ</name>
<accession>X0XXV6</accession>
<reference evidence="2" key="1">
    <citation type="journal article" date="2014" name="Front. Microbiol.">
        <title>High frequency of phylogenetically diverse reductive dehalogenase-homologous genes in deep subseafloor sedimentary metagenomes.</title>
        <authorList>
            <person name="Kawai M."/>
            <person name="Futagami T."/>
            <person name="Toyoda A."/>
            <person name="Takaki Y."/>
            <person name="Nishi S."/>
            <person name="Hori S."/>
            <person name="Arai W."/>
            <person name="Tsubouchi T."/>
            <person name="Morono Y."/>
            <person name="Uchiyama I."/>
            <person name="Ito T."/>
            <person name="Fujiyama A."/>
            <person name="Inagaki F."/>
            <person name="Takami H."/>
        </authorList>
    </citation>
    <scope>NUCLEOTIDE SEQUENCE</scope>
    <source>
        <strain evidence="2">Expedition CK06-06</strain>
    </source>
</reference>
<protein>
    <recommendedName>
        <fullName evidence="1">HD domain-containing protein</fullName>
    </recommendedName>
</protein>